<evidence type="ECO:0000256" key="1">
    <source>
        <dbReference type="SAM" id="Phobius"/>
    </source>
</evidence>
<dbReference type="RefSeq" id="XP_012770655.1">
    <property type="nucleotide sequence ID" value="XM_012915201.1"/>
</dbReference>
<dbReference type="GeneID" id="24561929"/>
<keyword evidence="1" id="KW-0812">Transmembrane</keyword>
<dbReference type="AlphaFoldDB" id="A0A061BT71"/>
<evidence type="ECO:0008006" key="3">
    <source>
        <dbReference type="Google" id="ProtNLM"/>
    </source>
</evidence>
<dbReference type="EMBL" id="LK055128">
    <property type="protein sequence ID" value="CDR71709.1"/>
    <property type="molecule type" value="Genomic_DNA"/>
</dbReference>
<evidence type="ECO:0000313" key="2">
    <source>
        <dbReference type="EMBL" id="CDR71709.1"/>
    </source>
</evidence>
<sequence length="1036" mass="116426">MMKRQDVIERLSDVLSKGFFGFKEWNGIVSFTTLLAEIKSIIDGPNTANTLARIIEDANTFYSSVIHYEAETVIAHLQAFVAGRSAAALTAIQSRAKEDYYEATRKMFTAMQRDVHMQIDEINNLIALDYNNGVKGLLKRVMDKDNAFSGSNNKLKKLDVKKTDSIQANERLRSLSANLKAYLVNILSYVFYPVGTGLTDDPAKKVKNIQTDVDELLEHLSVSNDSKKYNYDNKFVTFLTSLSSSLTALHPSAFANPRHPELLDAVRAGLQGFVTEMGRVYVNGYEGGEGIDKLGKLVTNGGNTDGKLTDDGRNFSKIFLTILETLYHDFVTLQGGCKKDASGHKQQLCLYVDEKGKRNGNRLGSWLKERGFDVPSTKDKQDGELDSKKTGKNIHDDMICKKLENVASNTTLTTWKKKKNSETSGSTSNDDITLLDILGFFHDQLLDYFKTSHLRHIPSPKAPCNVYQMLQWLTGLRHNPMYDKLCGHFKGLFKKPEGDKANDVSEYKLESTESKLNAGELSTMLRKVCNISVDVLVAIQGHGHADGVYAIDFYVNSEGLSYPSNPGQCFDLLVDVASRVYHQMLFVYKQCNNGPQSSGWSDCHYGRSIAGSAWNCNTFQCPDQECKQKHDQTADQHYKCGIKSPLQSFLEDGLPGFLPHQFTKPGCKLECAVPNHFGKPCLTPMGFADIGIAASHTKQGKHLKDVLEKFCGSVEPRLTKLCSMLTCLLQKPPQTLGDILAFYHKFLDRWEKSGEHKRDAFVDAVRKANFRDEQTKLNVVCIQSGHRHTESHVRGELLSLMQCNSNKTPTPPCGAYLQPLYLEIRETYSKHHADRYLSWVVYITETFYDLLKRLYDECCKKCNTPGSRCYEKCCTENCQVTYSADKPSVKTLENANHNTSCNSIVKCPNTHPTLYKYGFTFGSPYDLSGQYSQQTRRTCKDFCTALERVLGKGCLLADLLNNIDNFLWAIRTPFSYLVLALWSLSLFYLICVMVGRLDVLHIRSHLRIPSSHRITAQSLLAAAQVGRLAKISYLQP</sequence>
<reference evidence="2" key="1">
    <citation type="journal article" date="2014" name="Nucleic Acids Res.">
        <title>The evolutionary dynamics of variant antigen genes in Babesia reveal a history of genomic innovation underlying host-parasite interaction.</title>
        <authorList>
            <person name="Jackson A.P."/>
            <person name="Otto T.D."/>
            <person name="Darby A."/>
            <person name="Ramaprasad A."/>
            <person name="Xia D."/>
            <person name="Echaide I.E."/>
            <person name="Farber M."/>
            <person name="Gahlot S."/>
            <person name="Gamble J."/>
            <person name="Gupta D."/>
            <person name="Gupta Y."/>
            <person name="Jackson L."/>
            <person name="Malandrin L."/>
            <person name="Malas T.B."/>
            <person name="Moussa E."/>
            <person name="Nair M."/>
            <person name="Reid AJ."/>
            <person name="Sanders M."/>
            <person name="Sharma J."/>
            <person name="Tracey A."/>
            <person name="Quail M.A."/>
            <person name="Weir W."/>
            <person name="Wastling J.M."/>
            <person name="Hall N."/>
            <person name="Willadsen P."/>
            <person name="Lingelbach K."/>
            <person name="Shiels B."/>
            <person name="Tait A."/>
            <person name="Berriman M."/>
            <person name="Allred D.R."/>
            <person name="Pain A."/>
        </authorList>
    </citation>
    <scope>NUCLEOTIDE SEQUENCE</scope>
    <source>
        <strain evidence="2">Bond</strain>
    </source>
</reference>
<dbReference type="OrthoDB" id="366456at2759"/>
<protein>
    <recommendedName>
        <fullName evidence="3">C3H1-type domain-containing protein</fullName>
    </recommendedName>
</protein>
<reference evidence="2" key="2">
    <citation type="submission" date="2014-06" db="EMBL/GenBank/DDBJ databases">
        <authorList>
            <person name="Aslett M."/>
            <person name="De Silva Nishadi"/>
        </authorList>
    </citation>
    <scope>NUCLEOTIDE SEQUENCE</scope>
    <source>
        <strain evidence="2">Bond</strain>
    </source>
</reference>
<dbReference type="VEuPathDB" id="PiroplasmaDB:BBBOND_0003670"/>
<keyword evidence="1" id="KW-1133">Transmembrane helix</keyword>
<keyword evidence="1" id="KW-0472">Membrane</keyword>
<name>A0A061BT71_BABBI</name>
<proteinExistence type="predicted"/>
<dbReference type="KEGG" id="bbig:BBBOND_0003670"/>
<feature type="transmembrane region" description="Helical" evidence="1">
    <location>
        <begin position="974"/>
        <end position="997"/>
    </location>
</feature>
<accession>A0A061BT71</accession>
<gene>
    <name evidence="2" type="ORF">BBBOND_0003670</name>
</gene>
<organism evidence="2">
    <name type="scientific">Babesia bigemina</name>
    <dbReference type="NCBI Taxonomy" id="5866"/>
    <lineage>
        <taxon>Eukaryota</taxon>
        <taxon>Sar</taxon>
        <taxon>Alveolata</taxon>
        <taxon>Apicomplexa</taxon>
        <taxon>Aconoidasida</taxon>
        <taxon>Piroplasmida</taxon>
        <taxon>Babesiidae</taxon>
        <taxon>Babesia</taxon>
    </lineage>
</organism>